<protein>
    <submittedName>
        <fullName evidence="1">Uncharacterized protein</fullName>
    </submittedName>
</protein>
<organism evidence="1 2">
    <name type="scientific">Mucilaginibacter lutimaris</name>
    <dbReference type="NCBI Taxonomy" id="931629"/>
    <lineage>
        <taxon>Bacteria</taxon>
        <taxon>Pseudomonadati</taxon>
        <taxon>Bacteroidota</taxon>
        <taxon>Sphingobacteriia</taxon>
        <taxon>Sphingobacteriales</taxon>
        <taxon>Sphingobacteriaceae</taxon>
        <taxon>Mucilaginibacter</taxon>
    </lineage>
</organism>
<evidence type="ECO:0000313" key="1">
    <source>
        <dbReference type="EMBL" id="MFD0763898.1"/>
    </source>
</evidence>
<sequence>MLTQFKYLFITAVLMLIVPINRSNAGAVPDDVEPNLHVIRKLLVTAINSSKTTDSLYRDLGSIKNRTGLIIGYMGTLEALKAKHTWNPYYKIKYLKDAEKSFKGAITRDPNNIEIRFMRFSVEHNVPGFLGYNKNLDADRTEIIKQIDRKHYSSADTALVKTIITFLINSKRCTLAEHHILTQHLASL</sequence>
<keyword evidence="2" id="KW-1185">Reference proteome</keyword>
<reference evidence="2" key="1">
    <citation type="journal article" date="2019" name="Int. J. Syst. Evol. Microbiol.">
        <title>The Global Catalogue of Microorganisms (GCM) 10K type strain sequencing project: providing services to taxonomists for standard genome sequencing and annotation.</title>
        <authorList>
            <consortium name="The Broad Institute Genomics Platform"/>
            <consortium name="The Broad Institute Genome Sequencing Center for Infectious Disease"/>
            <person name="Wu L."/>
            <person name="Ma J."/>
        </authorList>
    </citation>
    <scope>NUCLEOTIDE SEQUENCE [LARGE SCALE GENOMIC DNA]</scope>
    <source>
        <strain evidence="2">CCUG 60742</strain>
    </source>
</reference>
<proteinExistence type="predicted"/>
<dbReference type="Proteomes" id="UP001597073">
    <property type="component" value="Unassembled WGS sequence"/>
</dbReference>
<dbReference type="RefSeq" id="WP_377138453.1">
    <property type="nucleotide sequence ID" value="NZ_JBHTIA010000003.1"/>
</dbReference>
<evidence type="ECO:0000313" key="2">
    <source>
        <dbReference type="Proteomes" id="UP001597073"/>
    </source>
</evidence>
<dbReference type="EMBL" id="JBHTIA010000003">
    <property type="protein sequence ID" value="MFD0763898.1"/>
    <property type="molecule type" value="Genomic_DNA"/>
</dbReference>
<accession>A0ABW2ZAR3</accession>
<comment type="caution">
    <text evidence="1">The sequence shown here is derived from an EMBL/GenBank/DDBJ whole genome shotgun (WGS) entry which is preliminary data.</text>
</comment>
<gene>
    <name evidence="1" type="ORF">ACFQZI_03490</name>
</gene>
<name>A0ABW2ZAR3_9SPHI</name>